<dbReference type="OrthoDB" id="73015at2759"/>
<dbReference type="Proteomes" id="UP000243579">
    <property type="component" value="Unassembled WGS sequence"/>
</dbReference>
<name>A0A1V9Z762_ACHHY</name>
<sequence>MHTIAVVPAGEVTRSESRWSWYDVAGIFYVIASVAMSFVCVSLAEPYLQSDSFWPDFTPRNVSAVLSYAFNVQLTFTNVWNELLLPSLVLTPLDMLGVNSAYPRKLMYEELSTVATAIPALRRLDTTNVAFLSTQYCWADLDHRWAMAHTAVRQRRCETDYATNGAVYLEAILRNINISAWLTLSGAAFYEHVANPIGATPGGAAWVDAIAGHEMIAVTDEIALWTAHGLSYCRLSYSNRFQIGVEETISLGNSFITSVSAIAIKSISAADRTALVTSYYASTVLQYDFMAVGANESLVRNTPSFFGTVDATQIETFAVGLPLSLLYSVAHNEIGPLGSIDLYWVSPPPLLVAGIQAFRSAVLSVVQANPAMARAFAPISHLALTPVPPQWRNDSLVFYGGNPFCGYGLPLPFVQQSWGFGDVCAAQTQFTTELHGFNGLFAYAMLGDEAVGSACALTREKASCAAYVTALRASYAWLPASVNVSIDATTATVVRRLAFMQYIGSAANASDVTLQQQKLVEGAFAFFGWAAVYDWVLNQRGVVSFQGDVQTLDLVSYYYIPLAIDSSAPLVESWAQYLRYCMYLTSAILLLVGTVAIGIFFAFGLPTGAHWFVFNRITSSVWLNRGLLLLRSLVATICLSTAPTVPTTTAYGWTHFATEHRSLLASVILAGETTWTTYVVAEVLHPVTGALTRRSAPWSAALSWLLVAALDVFGAIPAEASVQRSCYAVNMDYMIYCNSGHASIRSFAWMAFVGVINVGSVVLTLAVVRALRKPGPVVAVIPNLLLPPAAVAFYRYPHKASGAGLWFDPVTLAFCGIVQWRGRLFDTKLWLPVRKSDVRAQLAMVWLPHCIAQSAKAPVSQRRGTITWQRLIHRKFHAITLGAGFAYLLASLSGNIVYLSVVQQYLANDYGWAGYNSTGVRAFLANVFNAQLLCTRHVALALESAALSDWKQRYNGSETTIVWSATMARRQLYDTSVSLPEIVQGLRDMNPCALPWMFTQYCWLDFGQMWAMASTASRQSRCQARASNAALYLESGLRNLNSWPAWEACWGSAFEIGFSRELRTTAAGLAWLQAVADNANDVAAEVLYWRKSNLTHFVLQWQNFKTVGIMDSISIFTALGMKYPVVLSALPGAMHLQQQTSMKMYWSFASDLWAVTANGSGIGGCRLLSNSPTFAFSNATPESLLITNLTLASPLTSGFTALRSAVGPFNAIDMVYLPPPRALIDLYQAFMAAISTLVFANATVQTAFISLPVAATMGGLPAAIANASSAGNDLLCGNDVPPSALKSSQGYTTFFGMNSMCHSFYNEYMFPSAPQVLFGILLAEPQDVDALCALDVYATASCAANYKVMRAFVTTYRAVLPDTTLTVAALTAADVLPRIAFYLHSGSGTSLFTTPLLDAADRVWNYYGWCYYFAWAAGLRDVVAFSGDAGSLAVITARTRPLEMAPDAGEIPQSLAYLFQAVVQYITSVLIAVAALVAISALSQRGHVEGLNLFELNRIVGHVWIGRLFLTVRSVTAMWLLNTSTLQLAQVGVGTRFIAPRLAWYKTILAGAESTWLVYVLNDLFSALAGPYTSYYAVKSALGAWIAVASWTAAAPQAYAAAIDRSCSYTDMDLGLTCHSGFVAIGDASRVVVAVLVCVGAVLSCYVLERVNRPNLPALAIPTQLLNAQSLYMLDLTDWVYNGEYFLDKTSALMAGILAVEVHRRLYVLDVKSWRCFSIAAFELDRRLTSNGAHERLSWAIPLSRI</sequence>
<comment type="caution">
    <text evidence="2">The sequence shown here is derived from an EMBL/GenBank/DDBJ whole genome shotgun (WGS) entry which is preliminary data.</text>
</comment>
<feature type="transmembrane region" description="Helical" evidence="1">
    <location>
        <begin position="747"/>
        <end position="768"/>
    </location>
</feature>
<proteinExistence type="predicted"/>
<protein>
    <submittedName>
        <fullName evidence="2">Uncharacterized protein</fullName>
    </submittedName>
</protein>
<organism evidence="2 3">
    <name type="scientific">Achlya hypogyna</name>
    <name type="common">Oomycete</name>
    <name type="synonym">Protoachlya hypogyna</name>
    <dbReference type="NCBI Taxonomy" id="1202772"/>
    <lineage>
        <taxon>Eukaryota</taxon>
        <taxon>Sar</taxon>
        <taxon>Stramenopiles</taxon>
        <taxon>Oomycota</taxon>
        <taxon>Saprolegniomycetes</taxon>
        <taxon>Saprolegniales</taxon>
        <taxon>Achlyaceae</taxon>
        <taxon>Achlya</taxon>
    </lineage>
</organism>
<feature type="transmembrane region" description="Helical" evidence="1">
    <location>
        <begin position="626"/>
        <end position="643"/>
    </location>
</feature>
<keyword evidence="1" id="KW-0812">Transmembrane</keyword>
<accession>A0A1V9Z762</accession>
<gene>
    <name evidence="2" type="ORF">ACHHYP_02287</name>
</gene>
<dbReference type="EMBL" id="JNBR01000396">
    <property type="protein sequence ID" value="OQR93757.1"/>
    <property type="molecule type" value="Genomic_DNA"/>
</dbReference>
<feature type="transmembrane region" description="Helical" evidence="1">
    <location>
        <begin position="1622"/>
        <end position="1648"/>
    </location>
</feature>
<feature type="transmembrane region" description="Helical" evidence="1">
    <location>
        <begin position="775"/>
        <end position="794"/>
    </location>
</feature>
<evidence type="ECO:0000313" key="3">
    <source>
        <dbReference type="Proteomes" id="UP000243579"/>
    </source>
</evidence>
<feature type="transmembrane region" description="Helical" evidence="1">
    <location>
        <begin position="582"/>
        <end position="605"/>
    </location>
</feature>
<feature type="transmembrane region" description="Helical" evidence="1">
    <location>
        <begin position="878"/>
        <end position="899"/>
    </location>
</feature>
<reference evidence="2 3" key="1">
    <citation type="journal article" date="2014" name="Genome Biol. Evol.">
        <title>The secreted proteins of Achlya hypogyna and Thraustotheca clavata identify the ancestral oomycete secretome and reveal gene acquisitions by horizontal gene transfer.</title>
        <authorList>
            <person name="Misner I."/>
            <person name="Blouin N."/>
            <person name="Leonard G."/>
            <person name="Richards T.A."/>
            <person name="Lane C.E."/>
        </authorList>
    </citation>
    <scope>NUCLEOTIDE SEQUENCE [LARGE SCALE GENOMIC DNA]</scope>
    <source>
        <strain evidence="2 3">ATCC 48635</strain>
    </source>
</reference>
<keyword evidence="3" id="KW-1185">Reference proteome</keyword>
<keyword evidence="1" id="KW-0472">Membrane</keyword>
<evidence type="ECO:0000313" key="2">
    <source>
        <dbReference type="EMBL" id="OQR93757.1"/>
    </source>
</evidence>
<keyword evidence="1" id="KW-1133">Transmembrane helix</keyword>
<feature type="transmembrane region" description="Helical" evidence="1">
    <location>
        <begin position="696"/>
        <end position="716"/>
    </location>
</feature>
<evidence type="ECO:0000256" key="1">
    <source>
        <dbReference type="SAM" id="Phobius"/>
    </source>
</evidence>
<feature type="transmembrane region" description="Helical" evidence="1">
    <location>
        <begin position="21"/>
        <end position="44"/>
    </location>
</feature>
<feature type="transmembrane region" description="Helical" evidence="1">
    <location>
        <begin position="1462"/>
        <end position="1483"/>
    </location>
</feature>
<feature type="transmembrane region" description="Helical" evidence="1">
    <location>
        <begin position="1582"/>
        <end position="1602"/>
    </location>
</feature>